<evidence type="ECO:0000256" key="1">
    <source>
        <dbReference type="ARBA" id="ARBA00004651"/>
    </source>
</evidence>
<keyword evidence="9" id="KW-1185">Reference proteome</keyword>
<name>A0AA94EEY5_9GAMM</name>
<reference evidence="9" key="1">
    <citation type="journal article" date="2018" name="Front. Microbiol.">
        <title>Genome-Based Analysis Reveals the Taxonomy and Diversity of the Family Idiomarinaceae.</title>
        <authorList>
            <person name="Liu Y."/>
            <person name="Lai Q."/>
            <person name="Shao Z."/>
        </authorList>
    </citation>
    <scope>NUCLEOTIDE SEQUENCE [LARGE SCALE GENOMIC DNA]</scope>
    <source>
        <strain evidence="9">SN-14</strain>
    </source>
</reference>
<keyword evidence="6 7" id="KW-0472">Membrane</keyword>
<sequence>MNLMLHAAALLVLLLCIQQTDWKLFRQSTLLQHLSLGGIAVLTFIWSLSAKLDYGLSIHFLGITTLTLMLGLRRALLAGAVVVLLNQFINDYDAYMVSTLYLSHVVVPALLTFISYAVIYHRLPRHPFVYIFVNAFLIGALAMAFTHLAHGSWALLSGYLSWDNIWQNYGVITPLLMFPEALLNGMAVTLMVVYRPHWLKTFSDEVYLDNS</sequence>
<dbReference type="Pfam" id="PF01891">
    <property type="entry name" value="CbiM"/>
    <property type="match status" value="1"/>
</dbReference>
<evidence type="ECO:0000313" key="8">
    <source>
        <dbReference type="EMBL" id="RUO43351.1"/>
    </source>
</evidence>
<evidence type="ECO:0000256" key="6">
    <source>
        <dbReference type="ARBA" id="ARBA00023136"/>
    </source>
</evidence>
<feature type="transmembrane region" description="Helical" evidence="7">
    <location>
        <begin position="128"/>
        <end position="149"/>
    </location>
</feature>
<protein>
    <submittedName>
        <fullName evidence="8">Uncharacterized protein</fullName>
    </submittedName>
</protein>
<evidence type="ECO:0000313" key="9">
    <source>
        <dbReference type="Proteomes" id="UP000286680"/>
    </source>
</evidence>
<feature type="transmembrane region" description="Helical" evidence="7">
    <location>
        <begin position="60"/>
        <end position="89"/>
    </location>
</feature>
<evidence type="ECO:0000256" key="3">
    <source>
        <dbReference type="ARBA" id="ARBA00022475"/>
    </source>
</evidence>
<gene>
    <name evidence="8" type="ORF">CWE23_08355</name>
</gene>
<evidence type="ECO:0000256" key="2">
    <source>
        <dbReference type="ARBA" id="ARBA00022448"/>
    </source>
</evidence>
<dbReference type="AlphaFoldDB" id="A0AA94EEY5"/>
<feature type="transmembrane region" description="Helical" evidence="7">
    <location>
        <begin position="101"/>
        <end position="121"/>
    </location>
</feature>
<evidence type="ECO:0000256" key="7">
    <source>
        <dbReference type="SAM" id="Phobius"/>
    </source>
</evidence>
<evidence type="ECO:0000256" key="5">
    <source>
        <dbReference type="ARBA" id="ARBA00022989"/>
    </source>
</evidence>
<feature type="transmembrane region" description="Helical" evidence="7">
    <location>
        <begin position="29"/>
        <end position="48"/>
    </location>
</feature>
<dbReference type="InterPro" id="IPR002751">
    <property type="entry name" value="CbiM/NikMN"/>
</dbReference>
<keyword evidence="2" id="KW-0813">Transport</keyword>
<proteinExistence type="predicted"/>
<dbReference type="GO" id="GO:0005886">
    <property type="term" value="C:plasma membrane"/>
    <property type="evidence" value="ECO:0007669"/>
    <property type="project" value="UniProtKB-SubCell"/>
</dbReference>
<dbReference type="Gene3D" id="1.10.1760.20">
    <property type="match status" value="1"/>
</dbReference>
<dbReference type="GO" id="GO:0000041">
    <property type="term" value="P:transition metal ion transport"/>
    <property type="evidence" value="ECO:0007669"/>
    <property type="project" value="InterPro"/>
</dbReference>
<keyword evidence="3" id="KW-1003">Cell membrane</keyword>
<keyword evidence="4 7" id="KW-0812">Transmembrane</keyword>
<comment type="caution">
    <text evidence="8">The sequence shown here is derived from an EMBL/GenBank/DDBJ whole genome shotgun (WGS) entry which is preliminary data.</text>
</comment>
<dbReference type="Proteomes" id="UP000286680">
    <property type="component" value="Unassembled WGS sequence"/>
</dbReference>
<dbReference type="EMBL" id="PIPS01000002">
    <property type="protein sequence ID" value="RUO43351.1"/>
    <property type="molecule type" value="Genomic_DNA"/>
</dbReference>
<accession>A0AA94EEY5</accession>
<evidence type="ECO:0000256" key="4">
    <source>
        <dbReference type="ARBA" id="ARBA00022692"/>
    </source>
</evidence>
<comment type="subcellular location">
    <subcellularLocation>
        <location evidence="1">Cell membrane</location>
        <topology evidence="1">Multi-pass membrane protein</topology>
    </subcellularLocation>
</comment>
<keyword evidence="5 7" id="KW-1133">Transmembrane helix</keyword>
<feature type="transmembrane region" description="Helical" evidence="7">
    <location>
        <begin position="169"/>
        <end position="194"/>
    </location>
</feature>
<dbReference type="RefSeq" id="WP_126819989.1">
    <property type="nucleotide sequence ID" value="NZ_PIPS01000002.1"/>
</dbReference>
<organism evidence="8 9">
    <name type="scientific">Idiomarina aquatica</name>
    <dbReference type="NCBI Taxonomy" id="1327752"/>
    <lineage>
        <taxon>Bacteria</taxon>
        <taxon>Pseudomonadati</taxon>
        <taxon>Pseudomonadota</taxon>
        <taxon>Gammaproteobacteria</taxon>
        <taxon>Alteromonadales</taxon>
        <taxon>Idiomarinaceae</taxon>
        <taxon>Idiomarina</taxon>
    </lineage>
</organism>